<organism evidence="1 2">
    <name type="scientific">Euzebyella saccharophila</name>
    <dbReference type="NCBI Taxonomy" id="679664"/>
    <lineage>
        <taxon>Bacteria</taxon>
        <taxon>Pseudomonadati</taxon>
        <taxon>Bacteroidota</taxon>
        <taxon>Flavobacteriia</taxon>
        <taxon>Flavobacteriales</taxon>
        <taxon>Flavobacteriaceae</taxon>
        <taxon>Euzebyella</taxon>
    </lineage>
</organism>
<dbReference type="EMBL" id="JBHSAW010000010">
    <property type="protein sequence ID" value="MFC4097284.1"/>
    <property type="molecule type" value="Genomic_DNA"/>
</dbReference>
<dbReference type="RefSeq" id="WP_192461977.1">
    <property type="nucleotide sequence ID" value="NZ_JACYFJ010000002.1"/>
</dbReference>
<keyword evidence="2" id="KW-1185">Reference proteome</keyword>
<evidence type="ECO:0008006" key="3">
    <source>
        <dbReference type="Google" id="ProtNLM"/>
    </source>
</evidence>
<name>A0ABV8JRR4_9FLAO</name>
<comment type="caution">
    <text evidence="1">The sequence shown here is derived from an EMBL/GenBank/DDBJ whole genome shotgun (WGS) entry which is preliminary data.</text>
</comment>
<accession>A0ABV8JRR4</accession>
<reference evidence="2" key="1">
    <citation type="journal article" date="2019" name="Int. J. Syst. Evol. Microbiol.">
        <title>The Global Catalogue of Microorganisms (GCM) 10K type strain sequencing project: providing services to taxonomists for standard genome sequencing and annotation.</title>
        <authorList>
            <consortium name="The Broad Institute Genomics Platform"/>
            <consortium name="The Broad Institute Genome Sequencing Center for Infectious Disease"/>
            <person name="Wu L."/>
            <person name="Ma J."/>
        </authorList>
    </citation>
    <scope>NUCLEOTIDE SEQUENCE [LARGE SCALE GENOMIC DNA]</scope>
    <source>
        <strain evidence="2">CECT 7477</strain>
    </source>
</reference>
<gene>
    <name evidence="1" type="ORF">ACFOUT_15440</name>
</gene>
<dbReference type="Proteomes" id="UP001595814">
    <property type="component" value="Unassembled WGS sequence"/>
</dbReference>
<sequence>MESQDNLALHLGLILKYNDKSIEIYKLIHDQLSDETDTELTYRKFRERDIFSKELKTSLEFAGINATIGDDIENQKTEVIEVDGNLKKKAMEYDRLTADQCAMALTHADLPFAVSTILRNQLTTLRNDVGESTEQL</sequence>
<protein>
    <recommendedName>
        <fullName evidence="3">DUF2383 domain-containing protein</fullName>
    </recommendedName>
</protein>
<evidence type="ECO:0000313" key="2">
    <source>
        <dbReference type="Proteomes" id="UP001595814"/>
    </source>
</evidence>
<proteinExistence type="predicted"/>
<evidence type="ECO:0000313" key="1">
    <source>
        <dbReference type="EMBL" id="MFC4097284.1"/>
    </source>
</evidence>